<reference evidence="2 3" key="1">
    <citation type="submission" date="2019-06" db="EMBL/GenBank/DDBJ databases">
        <title>Erythrobacter insulae sp. nov., isolated from a tidal flat.</title>
        <authorList>
            <person name="Yoon J.-H."/>
        </authorList>
    </citation>
    <scope>NUCLEOTIDE SEQUENCE [LARGE SCALE GENOMIC DNA]</scope>
    <source>
        <strain evidence="2 3">JBTF-M21</strain>
    </source>
</reference>
<proteinExistence type="predicted"/>
<protein>
    <submittedName>
        <fullName evidence="2">Uncharacterized protein</fullName>
    </submittedName>
</protein>
<accession>A0A547PEB6</accession>
<feature type="transmembrane region" description="Helical" evidence="1">
    <location>
        <begin position="46"/>
        <end position="68"/>
    </location>
</feature>
<dbReference type="Proteomes" id="UP000316343">
    <property type="component" value="Unassembled WGS sequence"/>
</dbReference>
<feature type="transmembrane region" description="Helical" evidence="1">
    <location>
        <begin position="80"/>
        <end position="97"/>
    </location>
</feature>
<keyword evidence="1" id="KW-0812">Transmembrane</keyword>
<keyword evidence="1" id="KW-1133">Transmembrane helix</keyword>
<feature type="transmembrane region" description="Helical" evidence="1">
    <location>
        <begin position="20"/>
        <end position="39"/>
    </location>
</feature>
<sequence>MFQQLKIFIVGNVGLARDALHIYVALIVFLAACWVFRWPASSWKPWLAVLVVAIFGEVSDFVTTLSSSRPILWDYHWTDMWNTMLAPTMIVLAARYTSIFDRQHKP</sequence>
<evidence type="ECO:0000256" key="1">
    <source>
        <dbReference type="SAM" id="Phobius"/>
    </source>
</evidence>
<gene>
    <name evidence="2" type="ORF">FGU71_11870</name>
</gene>
<dbReference type="OrthoDB" id="6660115at2"/>
<comment type="caution">
    <text evidence="2">The sequence shown here is derived from an EMBL/GenBank/DDBJ whole genome shotgun (WGS) entry which is preliminary data.</text>
</comment>
<dbReference type="AlphaFoldDB" id="A0A547PEB6"/>
<keyword evidence="3" id="KW-1185">Reference proteome</keyword>
<name>A0A547PEB6_9SPHN</name>
<keyword evidence="1" id="KW-0472">Membrane</keyword>
<dbReference type="RefSeq" id="WP_142788763.1">
    <property type="nucleotide sequence ID" value="NZ_VHJK01000001.1"/>
</dbReference>
<evidence type="ECO:0000313" key="2">
    <source>
        <dbReference type="EMBL" id="TRD12491.1"/>
    </source>
</evidence>
<evidence type="ECO:0000313" key="3">
    <source>
        <dbReference type="Proteomes" id="UP000316343"/>
    </source>
</evidence>
<dbReference type="EMBL" id="VHJK01000001">
    <property type="protein sequence ID" value="TRD12491.1"/>
    <property type="molecule type" value="Genomic_DNA"/>
</dbReference>
<organism evidence="2 3">
    <name type="scientific">Erythrobacter insulae</name>
    <dbReference type="NCBI Taxonomy" id="2584124"/>
    <lineage>
        <taxon>Bacteria</taxon>
        <taxon>Pseudomonadati</taxon>
        <taxon>Pseudomonadota</taxon>
        <taxon>Alphaproteobacteria</taxon>
        <taxon>Sphingomonadales</taxon>
        <taxon>Erythrobacteraceae</taxon>
        <taxon>Erythrobacter/Porphyrobacter group</taxon>
        <taxon>Erythrobacter</taxon>
    </lineage>
</organism>
<dbReference type="PROSITE" id="PS51257">
    <property type="entry name" value="PROKAR_LIPOPROTEIN"/>
    <property type="match status" value="1"/>
</dbReference>